<reference evidence="3" key="1">
    <citation type="submission" date="2016-10" db="EMBL/GenBank/DDBJ databases">
        <authorList>
            <person name="Varghese N."/>
            <person name="Submissions S."/>
        </authorList>
    </citation>
    <scope>NUCLEOTIDE SEQUENCE [LARGE SCALE GENOMIC DNA]</scope>
    <source>
        <strain evidence="3">DSM 4771</strain>
    </source>
</reference>
<dbReference type="EMBL" id="FNEV01000002">
    <property type="protein sequence ID" value="SDJ13589.1"/>
    <property type="molecule type" value="Genomic_DNA"/>
</dbReference>
<evidence type="ECO:0000313" key="2">
    <source>
        <dbReference type="EMBL" id="SDJ13589.1"/>
    </source>
</evidence>
<evidence type="ECO:0000313" key="3">
    <source>
        <dbReference type="Proteomes" id="UP000199225"/>
    </source>
</evidence>
<accession>A0A1G8R9I8</accession>
<keyword evidence="2" id="KW-0689">Ribosomal protein</keyword>
<dbReference type="GO" id="GO:0016747">
    <property type="term" value="F:acyltransferase activity, transferring groups other than amino-acyl groups"/>
    <property type="evidence" value="ECO:0007669"/>
    <property type="project" value="InterPro"/>
</dbReference>
<keyword evidence="3" id="KW-1185">Reference proteome</keyword>
<keyword evidence="2" id="KW-0687">Ribonucleoprotein</keyword>
<protein>
    <submittedName>
        <fullName evidence="2">Ribosomal protein S18 acetylase RimI</fullName>
    </submittedName>
</protein>
<dbReference type="OrthoDB" id="8750087at2"/>
<dbReference type="InterPro" id="IPR000182">
    <property type="entry name" value="GNAT_dom"/>
</dbReference>
<gene>
    <name evidence="2" type="ORF">SAMN04490247_0905</name>
</gene>
<evidence type="ECO:0000259" key="1">
    <source>
        <dbReference type="PROSITE" id="PS51186"/>
    </source>
</evidence>
<dbReference type="AlphaFoldDB" id="A0A1G8R9I8"/>
<name>A0A1G8R9I8_9BACI</name>
<sequence>MTKTLREETVRHQPSQEKEKVTFSLLGLPHISEIRSLQEKVKEKLQQKELLQALTDEELTFVLGEGGMVLGVYAEEELIAFRAMMYPEADDPENLGKDLDLDTTKVAHQEISCVDPDYQGNGLQKKMGETIMQEFSEARPDLVHVLCTVHPGNEASLRDKFHHGMVIADLKEKYAGKLRYIMYLPMNETIHLDAEEIISVPVNDIDQQKELLKENYIGYDYADGKVLYGKRNN</sequence>
<dbReference type="PROSITE" id="PS51186">
    <property type="entry name" value="GNAT"/>
    <property type="match status" value="1"/>
</dbReference>
<dbReference type="STRING" id="86666.SAMN04490247_0905"/>
<feature type="domain" description="N-acetyltransferase" evidence="1">
    <location>
        <begin position="21"/>
        <end position="187"/>
    </location>
</feature>
<dbReference type="GO" id="GO:0005840">
    <property type="term" value="C:ribosome"/>
    <property type="evidence" value="ECO:0007669"/>
    <property type="project" value="UniProtKB-KW"/>
</dbReference>
<proteinExistence type="predicted"/>
<dbReference type="Proteomes" id="UP000199225">
    <property type="component" value="Unassembled WGS sequence"/>
</dbReference>
<dbReference type="InterPro" id="IPR016181">
    <property type="entry name" value="Acyl_CoA_acyltransferase"/>
</dbReference>
<organism evidence="2 3">
    <name type="scientific">Salimicrobium halophilum</name>
    <dbReference type="NCBI Taxonomy" id="86666"/>
    <lineage>
        <taxon>Bacteria</taxon>
        <taxon>Bacillati</taxon>
        <taxon>Bacillota</taxon>
        <taxon>Bacilli</taxon>
        <taxon>Bacillales</taxon>
        <taxon>Bacillaceae</taxon>
        <taxon>Salimicrobium</taxon>
    </lineage>
</organism>
<dbReference type="Gene3D" id="3.40.630.30">
    <property type="match status" value="1"/>
</dbReference>
<dbReference type="RefSeq" id="WP_093192480.1">
    <property type="nucleotide sequence ID" value="NZ_FNEV01000002.1"/>
</dbReference>
<dbReference type="SUPFAM" id="SSF55729">
    <property type="entry name" value="Acyl-CoA N-acyltransferases (Nat)"/>
    <property type="match status" value="1"/>
</dbReference>